<evidence type="ECO:0000313" key="1">
    <source>
        <dbReference type="EMBL" id="SEP49016.1"/>
    </source>
</evidence>
<dbReference type="Gene3D" id="1.25.10.10">
    <property type="entry name" value="Leucine-rich Repeat Variant"/>
    <property type="match status" value="1"/>
</dbReference>
<dbReference type="InterPro" id="IPR011989">
    <property type="entry name" value="ARM-like"/>
</dbReference>
<dbReference type="AlphaFoldDB" id="A0A1H8YAB1"/>
<protein>
    <recommendedName>
        <fullName evidence="3">HEAT repeat-containing protein</fullName>
    </recommendedName>
</protein>
<sequence length="183" mass="21056">MDQTIRRNLDDIRGPDKTARSRAFEAVIAETDSSVDWAYDVWDEVVADLGHQDNHVRAIAAQLLCNLAKSDPEVRLATDFPALLNVTRDDRFVTARHCLQALWKVGAAGPRQREIWREGLVLRFTECLAEKNWSLIRYDILQSMRNVHDITKDDGIQTTARDLIAGETDEKYRKKYAKLWKDS</sequence>
<dbReference type="OrthoDB" id="5510862at2"/>
<evidence type="ECO:0000313" key="2">
    <source>
        <dbReference type="Proteomes" id="UP000198582"/>
    </source>
</evidence>
<accession>A0A1H8YAB1</accession>
<gene>
    <name evidence="1" type="ORF">SAMN04489732_112233</name>
</gene>
<proteinExistence type="predicted"/>
<dbReference type="Proteomes" id="UP000198582">
    <property type="component" value="Unassembled WGS sequence"/>
</dbReference>
<organism evidence="1 2">
    <name type="scientific">Amycolatopsis saalfeldensis</name>
    <dbReference type="NCBI Taxonomy" id="394193"/>
    <lineage>
        <taxon>Bacteria</taxon>
        <taxon>Bacillati</taxon>
        <taxon>Actinomycetota</taxon>
        <taxon>Actinomycetes</taxon>
        <taxon>Pseudonocardiales</taxon>
        <taxon>Pseudonocardiaceae</taxon>
        <taxon>Amycolatopsis</taxon>
    </lineage>
</organism>
<dbReference type="InterPro" id="IPR016024">
    <property type="entry name" value="ARM-type_fold"/>
</dbReference>
<dbReference type="SUPFAM" id="SSF48371">
    <property type="entry name" value="ARM repeat"/>
    <property type="match status" value="1"/>
</dbReference>
<keyword evidence="2" id="KW-1185">Reference proteome</keyword>
<dbReference type="STRING" id="394193.SAMN04489732_112233"/>
<dbReference type="EMBL" id="FOEF01000012">
    <property type="protein sequence ID" value="SEP49016.1"/>
    <property type="molecule type" value="Genomic_DNA"/>
</dbReference>
<evidence type="ECO:0008006" key="3">
    <source>
        <dbReference type="Google" id="ProtNLM"/>
    </source>
</evidence>
<dbReference type="RefSeq" id="WP_091621201.1">
    <property type="nucleotide sequence ID" value="NZ_FOEF01000012.1"/>
</dbReference>
<reference evidence="1 2" key="1">
    <citation type="submission" date="2016-10" db="EMBL/GenBank/DDBJ databases">
        <authorList>
            <person name="de Groot N.N."/>
        </authorList>
    </citation>
    <scope>NUCLEOTIDE SEQUENCE [LARGE SCALE GENOMIC DNA]</scope>
    <source>
        <strain evidence="1 2">DSM 44993</strain>
    </source>
</reference>
<name>A0A1H8YAB1_9PSEU</name>